<evidence type="ECO:0000313" key="5">
    <source>
        <dbReference type="Proteomes" id="UP000182466"/>
    </source>
</evidence>
<feature type="compositionally biased region" description="Low complexity" evidence="1">
    <location>
        <begin position="269"/>
        <end position="285"/>
    </location>
</feature>
<dbReference type="OrthoDB" id="370541at2"/>
<reference evidence="4 5" key="1">
    <citation type="submission" date="2016-10" db="EMBL/GenBank/DDBJ databases">
        <authorList>
            <person name="de Groot N.N."/>
        </authorList>
    </citation>
    <scope>NUCLEOTIDE SEQUENCE [LARGE SCALE GENOMIC DNA]</scope>
    <source>
        <strain evidence="4 5">CGMCC 1.10959</strain>
    </source>
</reference>
<evidence type="ECO:0000313" key="4">
    <source>
        <dbReference type="EMBL" id="SFU16582.1"/>
    </source>
</evidence>
<feature type="region of interest" description="Disordered" evidence="1">
    <location>
        <begin position="196"/>
        <end position="285"/>
    </location>
</feature>
<feature type="transmembrane region" description="Helical" evidence="2">
    <location>
        <begin position="12"/>
        <end position="33"/>
    </location>
</feature>
<evidence type="ECO:0000259" key="3">
    <source>
        <dbReference type="PROSITE" id="PS51782"/>
    </source>
</evidence>
<keyword evidence="2" id="KW-0812">Transmembrane</keyword>
<dbReference type="eggNOG" id="COG1652">
    <property type="taxonomic scope" value="Bacteria"/>
</dbReference>
<dbReference type="AlphaFoldDB" id="A0A1I7DY36"/>
<keyword evidence="5" id="KW-1185">Reference proteome</keyword>
<proteinExistence type="predicted"/>
<feature type="domain" description="LysM" evidence="3">
    <location>
        <begin position="419"/>
        <end position="468"/>
    </location>
</feature>
<accession>A0A1I7DY36</accession>
<dbReference type="PROSITE" id="PS51782">
    <property type="entry name" value="LYSM"/>
    <property type="match status" value="1"/>
</dbReference>
<evidence type="ECO:0000256" key="2">
    <source>
        <dbReference type="SAM" id="Phobius"/>
    </source>
</evidence>
<gene>
    <name evidence="4" type="ORF">SAMN05216236_13730</name>
</gene>
<dbReference type="PANTHER" id="PTHR34700:SF4">
    <property type="entry name" value="PHAGE-LIKE ELEMENT PBSX PROTEIN XKDP"/>
    <property type="match status" value="1"/>
</dbReference>
<keyword evidence="2" id="KW-0472">Membrane</keyword>
<dbReference type="Pfam" id="PF01476">
    <property type="entry name" value="LysM"/>
    <property type="match status" value="1"/>
</dbReference>
<dbReference type="STRING" id="999627.SAMN05216236_13730"/>
<dbReference type="InterPro" id="IPR052196">
    <property type="entry name" value="Bact_Kbp"/>
</dbReference>
<dbReference type="InterPro" id="IPR018392">
    <property type="entry name" value="LysM"/>
</dbReference>
<protein>
    <submittedName>
        <fullName evidence="4">Nucleoid-associated protein YgaU, contains BON and LysM domains</fullName>
    </submittedName>
</protein>
<organism evidence="4 5">
    <name type="scientific">Sedimentitalea nanhaiensis</name>
    <dbReference type="NCBI Taxonomy" id="999627"/>
    <lineage>
        <taxon>Bacteria</taxon>
        <taxon>Pseudomonadati</taxon>
        <taxon>Pseudomonadota</taxon>
        <taxon>Alphaproteobacteria</taxon>
        <taxon>Rhodobacterales</taxon>
        <taxon>Paracoccaceae</taxon>
        <taxon>Sedimentitalea</taxon>
    </lineage>
</organism>
<dbReference type="Gene3D" id="3.10.350.10">
    <property type="entry name" value="LysM domain"/>
    <property type="match status" value="1"/>
</dbReference>
<dbReference type="Proteomes" id="UP000182466">
    <property type="component" value="Unassembled WGS sequence"/>
</dbReference>
<dbReference type="PANTHER" id="PTHR34700">
    <property type="entry name" value="POTASSIUM BINDING PROTEIN KBP"/>
    <property type="match status" value="1"/>
</dbReference>
<feature type="compositionally biased region" description="Low complexity" evidence="1">
    <location>
        <begin position="171"/>
        <end position="180"/>
    </location>
</feature>
<dbReference type="EMBL" id="FPAW01000037">
    <property type="protein sequence ID" value="SFU16582.1"/>
    <property type="molecule type" value="Genomic_DNA"/>
</dbReference>
<sequence>MASQAGGSAPELARWAWIGVAIAAGVGGLYYFGLLMPTASGPPSASAPAEIAPAPVTEPVAAPTPTAQSPEPALAAPTFDVVRIEPDGNTVIAGTAPAGSQVTILLEGAEQSRVQSGEDGKFVSLLTLPMADTPRVLSLTAQLQDRSAASAEDVILTPVPGPAQSAPQDPTTGTAGGTAASSEEVAALDVAAPAPTETLAPVPDTGPASAAGPTVPQIGQAPAFPTAADGDGAPAATAAAAVAERPAGAAPTRIDTPTPEPQIATVPGQPARTATAAADTDAPQLAPPTSVAVLRSGAEGVELLHPATPAQPAGPAQIALDTISYSGTGAVKLRGNATGGSVVRIYLDNEPLADLRTNDAGRWRGQLPDVDPGIYTLRLDELDDQGQVISRLETPFQRAAPDALRPPAPDDSAEVPLIRAVTVQTGDTLWAISRAKYGDGVLYVKVFEANRDSIRDPDLIYPGQVFALPD</sequence>
<dbReference type="RefSeq" id="WP_051372337.1">
    <property type="nucleotide sequence ID" value="NZ_FPAW01000037.1"/>
</dbReference>
<feature type="region of interest" description="Disordered" evidence="1">
    <location>
        <begin position="157"/>
        <end position="181"/>
    </location>
</feature>
<dbReference type="CDD" id="cd00118">
    <property type="entry name" value="LysM"/>
    <property type="match status" value="1"/>
</dbReference>
<dbReference type="SMART" id="SM00257">
    <property type="entry name" value="LysM"/>
    <property type="match status" value="1"/>
</dbReference>
<evidence type="ECO:0000256" key="1">
    <source>
        <dbReference type="SAM" id="MobiDB-lite"/>
    </source>
</evidence>
<dbReference type="InterPro" id="IPR036779">
    <property type="entry name" value="LysM_dom_sf"/>
</dbReference>
<name>A0A1I7DY36_9RHOB</name>
<feature type="compositionally biased region" description="Low complexity" evidence="1">
    <location>
        <begin position="221"/>
        <end position="252"/>
    </location>
</feature>
<keyword evidence="2" id="KW-1133">Transmembrane helix</keyword>